<keyword evidence="1" id="KW-0472">Membrane</keyword>
<dbReference type="RefSeq" id="WP_185179177.1">
    <property type="nucleotide sequence ID" value="NZ_CBCSEP010000017.1"/>
</dbReference>
<gene>
    <name evidence="2" type="ORF">H4Q31_11285</name>
</gene>
<reference evidence="2 3" key="1">
    <citation type="submission" date="2020-08" db="EMBL/GenBank/DDBJ databases">
        <title>Cohnella phylogeny.</title>
        <authorList>
            <person name="Dunlap C."/>
        </authorList>
    </citation>
    <scope>NUCLEOTIDE SEQUENCE [LARGE SCALE GENOMIC DNA]</scope>
    <source>
        <strain evidence="2 3">DSM 103658</strain>
    </source>
</reference>
<sequence length="87" mass="9864">MRTTFVDKWARQRAAGKRNYVLRYGVLMTGMGLVLLFSVLDLINNGTVVYAYLLGRIVFFPTIGAMIAGMRWQANERKFAKLTNSEA</sequence>
<feature type="transmembrane region" description="Helical" evidence="1">
    <location>
        <begin position="21"/>
        <end position="43"/>
    </location>
</feature>
<proteinExistence type="predicted"/>
<evidence type="ECO:0000256" key="1">
    <source>
        <dbReference type="SAM" id="Phobius"/>
    </source>
</evidence>
<keyword evidence="1" id="KW-1133">Transmembrane helix</keyword>
<evidence type="ECO:0000313" key="3">
    <source>
        <dbReference type="Proteomes" id="UP000574133"/>
    </source>
</evidence>
<name>A0A841TCL3_9BACL</name>
<keyword evidence="3" id="KW-1185">Reference proteome</keyword>
<dbReference type="Proteomes" id="UP000574133">
    <property type="component" value="Unassembled WGS sequence"/>
</dbReference>
<comment type="caution">
    <text evidence="2">The sequence shown here is derived from an EMBL/GenBank/DDBJ whole genome shotgun (WGS) entry which is preliminary data.</text>
</comment>
<organism evidence="2 3">
    <name type="scientific">Cohnella lubricantis</name>
    <dbReference type="NCBI Taxonomy" id="2163172"/>
    <lineage>
        <taxon>Bacteria</taxon>
        <taxon>Bacillati</taxon>
        <taxon>Bacillota</taxon>
        <taxon>Bacilli</taxon>
        <taxon>Bacillales</taxon>
        <taxon>Paenibacillaceae</taxon>
        <taxon>Cohnella</taxon>
    </lineage>
</organism>
<dbReference type="AlphaFoldDB" id="A0A841TCL3"/>
<protein>
    <submittedName>
        <fullName evidence="2">Uncharacterized protein</fullName>
    </submittedName>
</protein>
<accession>A0A841TCL3</accession>
<evidence type="ECO:0000313" key="2">
    <source>
        <dbReference type="EMBL" id="MBB6677906.1"/>
    </source>
</evidence>
<keyword evidence="1" id="KW-0812">Transmembrane</keyword>
<feature type="transmembrane region" description="Helical" evidence="1">
    <location>
        <begin position="49"/>
        <end position="68"/>
    </location>
</feature>
<dbReference type="EMBL" id="JACJVN010000039">
    <property type="protein sequence ID" value="MBB6677906.1"/>
    <property type="molecule type" value="Genomic_DNA"/>
</dbReference>